<dbReference type="AlphaFoldDB" id="A0A518CSF0"/>
<name>A0A518CSF0_9PLAN</name>
<dbReference type="GO" id="GO:1902201">
    <property type="term" value="P:negative regulation of bacterial-type flagellum-dependent cell motility"/>
    <property type="evidence" value="ECO:0007669"/>
    <property type="project" value="TreeGrafter"/>
</dbReference>
<dbReference type="GO" id="GO:0052621">
    <property type="term" value="F:diguanylate cyclase activity"/>
    <property type="evidence" value="ECO:0007669"/>
    <property type="project" value="UniProtKB-EC"/>
</dbReference>
<organism evidence="5 6">
    <name type="scientific">Polystyrenella longa</name>
    <dbReference type="NCBI Taxonomy" id="2528007"/>
    <lineage>
        <taxon>Bacteria</taxon>
        <taxon>Pseudomonadati</taxon>
        <taxon>Planctomycetota</taxon>
        <taxon>Planctomycetia</taxon>
        <taxon>Planctomycetales</taxon>
        <taxon>Planctomycetaceae</taxon>
        <taxon>Polystyrenella</taxon>
    </lineage>
</organism>
<dbReference type="SMART" id="SM00065">
    <property type="entry name" value="GAF"/>
    <property type="match status" value="1"/>
</dbReference>
<feature type="transmembrane region" description="Helical" evidence="3">
    <location>
        <begin position="71"/>
        <end position="89"/>
    </location>
</feature>
<evidence type="ECO:0000313" key="6">
    <source>
        <dbReference type="Proteomes" id="UP000317178"/>
    </source>
</evidence>
<keyword evidence="3" id="KW-0472">Membrane</keyword>
<evidence type="ECO:0000313" key="5">
    <source>
        <dbReference type="EMBL" id="QDU82151.1"/>
    </source>
</evidence>
<comment type="catalytic activity">
    <reaction evidence="2">
        <text>2 GTP = 3',3'-c-di-GMP + 2 diphosphate</text>
        <dbReference type="Rhea" id="RHEA:24898"/>
        <dbReference type="ChEBI" id="CHEBI:33019"/>
        <dbReference type="ChEBI" id="CHEBI:37565"/>
        <dbReference type="ChEBI" id="CHEBI:58805"/>
        <dbReference type="EC" id="2.7.7.65"/>
    </reaction>
</comment>
<feature type="transmembrane region" description="Helical" evidence="3">
    <location>
        <begin position="14"/>
        <end position="34"/>
    </location>
</feature>
<dbReference type="GO" id="GO:0005886">
    <property type="term" value="C:plasma membrane"/>
    <property type="evidence" value="ECO:0007669"/>
    <property type="project" value="TreeGrafter"/>
</dbReference>
<dbReference type="FunFam" id="3.30.70.270:FF:000001">
    <property type="entry name" value="Diguanylate cyclase domain protein"/>
    <property type="match status" value="1"/>
</dbReference>
<accession>A0A518CSF0</accession>
<dbReference type="Proteomes" id="UP000317178">
    <property type="component" value="Chromosome"/>
</dbReference>
<gene>
    <name evidence="5" type="primary">pleD_3</name>
    <name evidence="5" type="ORF">Pla110_39060</name>
</gene>
<feature type="domain" description="GGDEF" evidence="4">
    <location>
        <begin position="333"/>
        <end position="466"/>
    </location>
</feature>
<keyword evidence="6" id="KW-1185">Reference proteome</keyword>
<dbReference type="InterPro" id="IPR029787">
    <property type="entry name" value="Nucleotide_cyclase"/>
</dbReference>
<proteinExistence type="predicted"/>
<dbReference type="InterPro" id="IPR003018">
    <property type="entry name" value="GAF"/>
</dbReference>
<dbReference type="SMART" id="SM00267">
    <property type="entry name" value="GGDEF"/>
    <property type="match status" value="1"/>
</dbReference>
<evidence type="ECO:0000259" key="4">
    <source>
        <dbReference type="PROSITE" id="PS50887"/>
    </source>
</evidence>
<dbReference type="NCBIfam" id="TIGR00254">
    <property type="entry name" value="GGDEF"/>
    <property type="match status" value="1"/>
</dbReference>
<dbReference type="KEGG" id="plon:Pla110_39060"/>
<reference evidence="5 6" key="1">
    <citation type="submission" date="2019-02" db="EMBL/GenBank/DDBJ databases">
        <title>Deep-cultivation of Planctomycetes and their phenomic and genomic characterization uncovers novel biology.</title>
        <authorList>
            <person name="Wiegand S."/>
            <person name="Jogler M."/>
            <person name="Boedeker C."/>
            <person name="Pinto D."/>
            <person name="Vollmers J."/>
            <person name="Rivas-Marin E."/>
            <person name="Kohn T."/>
            <person name="Peeters S.H."/>
            <person name="Heuer A."/>
            <person name="Rast P."/>
            <person name="Oberbeckmann S."/>
            <person name="Bunk B."/>
            <person name="Jeske O."/>
            <person name="Meyerdierks A."/>
            <person name="Storesund J.E."/>
            <person name="Kallscheuer N."/>
            <person name="Luecker S."/>
            <person name="Lage O.M."/>
            <person name="Pohl T."/>
            <person name="Merkel B.J."/>
            <person name="Hornburger P."/>
            <person name="Mueller R.-W."/>
            <person name="Bruemmer F."/>
            <person name="Labrenz M."/>
            <person name="Spormann A.M."/>
            <person name="Op den Camp H."/>
            <person name="Overmann J."/>
            <person name="Amann R."/>
            <person name="Jetten M.S.M."/>
            <person name="Mascher T."/>
            <person name="Medema M.H."/>
            <person name="Devos D.P."/>
            <person name="Kaster A.-K."/>
            <person name="Ovreas L."/>
            <person name="Rohde M."/>
            <person name="Galperin M.Y."/>
            <person name="Jogler C."/>
        </authorList>
    </citation>
    <scope>NUCLEOTIDE SEQUENCE [LARGE SCALE GENOMIC DNA]</scope>
    <source>
        <strain evidence="5 6">Pla110</strain>
    </source>
</reference>
<evidence type="ECO:0000256" key="3">
    <source>
        <dbReference type="SAM" id="Phobius"/>
    </source>
</evidence>
<dbReference type="GO" id="GO:0043709">
    <property type="term" value="P:cell adhesion involved in single-species biofilm formation"/>
    <property type="evidence" value="ECO:0007669"/>
    <property type="project" value="TreeGrafter"/>
</dbReference>
<dbReference type="PANTHER" id="PTHR45138">
    <property type="entry name" value="REGULATORY COMPONENTS OF SENSORY TRANSDUCTION SYSTEM"/>
    <property type="match status" value="1"/>
</dbReference>
<protein>
    <recommendedName>
        <fullName evidence="1">diguanylate cyclase</fullName>
        <ecNumber evidence="1">2.7.7.65</ecNumber>
    </recommendedName>
</protein>
<keyword evidence="3" id="KW-0812">Transmembrane</keyword>
<dbReference type="Gene3D" id="3.30.450.40">
    <property type="match status" value="1"/>
</dbReference>
<dbReference type="RefSeq" id="WP_197440291.1">
    <property type="nucleotide sequence ID" value="NZ_CP036281.1"/>
</dbReference>
<dbReference type="InterPro" id="IPR029016">
    <property type="entry name" value="GAF-like_dom_sf"/>
</dbReference>
<dbReference type="PANTHER" id="PTHR45138:SF9">
    <property type="entry name" value="DIGUANYLATE CYCLASE DGCM-RELATED"/>
    <property type="match status" value="1"/>
</dbReference>
<dbReference type="EC" id="2.7.7.65" evidence="1"/>
<keyword evidence="3" id="KW-1133">Transmembrane helix</keyword>
<dbReference type="InterPro" id="IPR050469">
    <property type="entry name" value="Diguanylate_Cyclase"/>
</dbReference>
<dbReference type="CDD" id="cd01949">
    <property type="entry name" value="GGDEF"/>
    <property type="match status" value="1"/>
</dbReference>
<dbReference type="InterPro" id="IPR043128">
    <property type="entry name" value="Rev_trsase/Diguanyl_cyclase"/>
</dbReference>
<evidence type="ECO:0000256" key="1">
    <source>
        <dbReference type="ARBA" id="ARBA00012528"/>
    </source>
</evidence>
<dbReference type="SUPFAM" id="SSF55073">
    <property type="entry name" value="Nucleotide cyclase"/>
    <property type="match status" value="1"/>
</dbReference>
<dbReference type="InterPro" id="IPR000160">
    <property type="entry name" value="GGDEF_dom"/>
</dbReference>
<dbReference type="PROSITE" id="PS50887">
    <property type="entry name" value="GGDEF"/>
    <property type="match status" value="1"/>
</dbReference>
<dbReference type="SUPFAM" id="SSF55781">
    <property type="entry name" value="GAF domain-like"/>
    <property type="match status" value="1"/>
</dbReference>
<evidence type="ECO:0000256" key="2">
    <source>
        <dbReference type="ARBA" id="ARBA00034247"/>
    </source>
</evidence>
<dbReference type="Pfam" id="PF00990">
    <property type="entry name" value="GGDEF"/>
    <property type="match status" value="1"/>
</dbReference>
<sequence>MGILTFVSILLGVYFYWTPGLASLFSLTIPVIVIASLSNRTERHTITWLSCVFCLVESMVTAGSNFSTDTFILPLASVFIYHVISYLASEPNLSFRLRKYSENTLPQLNHETNGRHPRNHLKIATHSESILADPNTSGHLLDYPLLLQKLQDIISQVTHELNLEELLPTLETTAKDALDARQCHLFLWDAESWNFCRHHHAGKTVPLPSSRQGMSAWVLTHRQILIKQRIEREPDLANQVYGELEDYDATVPLIAHEEMIGILFIRGGDVTSLNYLRMLHIISNMFALAVKNAQLFYHIEQMARKDGLTGLLNHVTFLQELDLLIADAIKHDYPLTLFMGDIDFFKKFNDTYGHQVGDQVLKEVAGIWKDLAPTDALLGRYGGEEFICALPHTHIQEAFQVAENIRRRIESTPVRFKQKNLQVTISAGVAELHKPASNSHELIYLADEFLYSAKNAGRNQVVIGSGVTHLH</sequence>
<dbReference type="Gene3D" id="3.30.70.270">
    <property type="match status" value="1"/>
</dbReference>
<dbReference type="EMBL" id="CP036281">
    <property type="protein sequence ID" value="QDU82151.1"/>
    <property type="molecule type" value="Genomic_DNA"/>
</dbReference>